<proteinExistence type="predicted"/>
<evidence type="ECO:0000313" key="1">
    <source>
        <dbReference type="EMBL" id="TDA39407.1"/>
    </source>
</evidence>
<comment type="caution">
    <text evidence="1">The sequence shown here is derived from an EMBL/GenBank/DDBJ whole genome shotgun (WGS) entry which is preliminary data.</text>
</comment>
<name>A0A523BEN3_9CREN</name>
<reference evidence="1 2" key="1">
    <citation type="journal article" date="2019" name="Nat. Microbiol.">
        <title>Expanding anaerobic alkane metabolism in the domain of Archaea.</title>
        <authorList>
            <person name="Wang Y."/>
            <person name="Wegener G."/>
            <person name="Hou J."/>
            <person name="Wang F."/>
            <person name="Xiao X."/>
        </authorList>
    </citation>
    <scope>NUCLEOTIDE SEQUENCE [LARGE SCALE GENOMIC DNA]</scope>
    <source>
        <strain evidence="1">WYZ-LMO10</strain>
    </source>
</reference>
<dbReference type="EMBL" id="QNVH01000014">
    <property type="protein sequence ID" value="TDA39407.1"/>
    <property type="molecule type" value="Genomic_DNA"/>
</dbReference>
<dbReference type="InterPro" id="IPR013783">
    <property type="entry name" value="Ig-like_fold"/>
</dbReference>
<accession>A0A523BEN3</accession>
<organism evidence="1 2">
    <name type="scientific">Thermoproteota archaeon</name>
    <dbReference type="NCBI Taxonomy" id="2056631"/>
    <lineage>
        <taxon>Archaea</taxon>
        <taxon>Thermoproteota</taxon>
    </lineage>
</organism>
<protein>
    <recommendedName>
        <fullName evidence="3">Abnormal spindle-like microcephaly-associated protein ASH domain-containing protein</fullName>
    </recommendedName>
</protein>
<gene>
    <name evidence="1" type="ORF">DSO08_02315</name>
</gene>
<dbReference type="Gene3D" id="2.60.40.10">
    <property type="entry name" value="Immunoglobulins"/>
    <property type="match status" value="1"/>
</dbReference>
<evidence type="ECO:0008006" key="3">
    <source>
        <dbReference type="Google" id="ProtNLM"/>
    </source>
</evidence>
<sequence>MASTGSAASMQGALIIIGTPVVQNDTLYMTVKNIGTADAKMVSCNLNSTLSSSFTPSIIRAGESVSLQVKFSQPFSPGQTVRGTISTDQGTLQFSALSQ</sequence>
<dbReference type="Proteomes" id="UP000315399">
    <property type="component" value="Unassembled WGS sequence"/>
</dbReference>
<evidence type="ECO:0000313" key="2">
    <source>
        <dbReference type="Proteomes" id="UP000315399"/>
    </source>
</evidence>
<dbReference type="AlphaFoldDB" id="A0A523BEN3"/>